<feature type="transmembrane region" description="Helical" evidence="1">
    <location>
        <begin position="121"/>
        <end position="139"/>
    </location>
</feature>
<dbReference type="GO" id="GO:0016747">
    <property type="term" value="F:acyltransferase activity, transferring groups other than amino-acyl groups"/>
    <property type="evidence" value="ECO:0007669"/>
    <property type="project" value="InterPro"/>
</dbReference>
<reference evidence="3" key="2">
    <citation type="submission" date="2021-08" db="EMBL/GenBank/DDBJ databases">
        <authorList>
            <person name="Gostincar C."/>
            <person name="Sun X."/>
            <person name="Song Z."/>
            <person name="Gunde-Cimerman N."/>
        </authorList>
    </citation>
    <scope>NUCLEOTIDE SEQUENCE</scope>
    <source>
        <strain evidence="3">EXF-9911</strain>
    </source>
</reference>
<dbReference type="OrthoDB" id="5405781at2759"/>
<dbReference type="InterPro" id="IPR050879">
    <property type="entry name" value="Acyltransferase_3"/>
</dbReference>
<keyword evidence="1" id="KW-0472">Membrane</keyword>
<evidence type="ECO:0000256" key="1">
    <source>
        <dbReference type="SAM" id="Phobius"/>
    </source>
</evidence>
<keyword evidence="1" id="KW-1133">Transmembrane helix</keyword>
<dbReference type="AlphaFoldDB" id="A0A9P8E4B4"/>
<evidence type="ECO:0000259" key="2">
    <source>
        <dbReference type="Pfam" id="PF01757"/>
    </source>
</evidence>
<feature type="transmembrane region" description="Helical" evidence="1">
    <location>
        <begin position="413"/>
        <end position="435"/>
    </location>
</feature>
<dbReference type="InterPro" id="IPR002656">
    <property type="entry name" value="Acyl_transf_3_dom"/>
</dbReference>
<dbReference type="Proteomes" id="UP000779574">
    <property type="component" value="Unassembled WGS sequence"/>
</dbReference>
<name>A0A9P8E4B4_AURME</name>
<gene>
    <name evidence="3" type="ORF">KCU76_g15489</name>
</gene>
<accession>A0A9P8E4B4</accession>
<dbReference type="PANTHER" id="PTHR23028:SF134">
    <property type="entry name" value="PUTATIVE (AFU_ORTHOLOGUE AFUA_4G08520)-RELATED"/>
    <property type="match status" value="1"/>
</dbReference>
<feature type="transmembrane region" description="Helical" evidence="1">
    <location>
        <begin position="170"/>
        <end position="189"/>
    </location>
</feature>
<feature type="transmembrane region" description="Helical" evidence="1">
    <location>
        <begin position="221"/>
        <end position="240"/>
    </location>
</feature>
<proteinExistence type="predicted"/>
<protein>
    <recommendedName>
        <fullName evidence="2">Acyltransferase 3 domain-containing protein</fullName>
    </recommendedName>
</protein>
<sequence length="505" mass="57876">MSQDQENRRWDIDQARRDVMALKSRARGSISIPSLSSASNTAKQVLVFLVPTPIQNLLYPSAKSTSDIATRPKPTAWLDGMRGIAALMVCFYHLSYSTHDVYTGWSEGHHEFLRLPFIKGLYNGSAMVAIFFVLSGYALSYKPVKQMRNGEYEALFSGLSSSVFRRVIRLYLPCVASTFMIVVFLRLGFYSRTRELATDPKRLPGVREHHPWRYDTITEQLWIWMRSFWGFINPFSAAGIGKGIYMDGHLWTIPVEYKASIILYVTHLGLSRLRPVLRMLSLMCLLIWAHRVDYWTMLLFYGGFLMAELDIRRSAPKASHKTDSSNTLKILWSALYITVFLCGVFLAGQPERNTKNTAVWSTIIPLTPAYIIDKWRYWTSWGALLIVWSTSNDHLLQRIFTNSVSQYLGRISFSLYLVHGSIIHTLGYGLLQTLWSVIGEDRKETCFILMAVCVVSVIIWWADVFMRLVDIPSVNFARWLEGKCAARQKVEIKEEPAWRDASALV</sequence>
<evidence type="ECO:0000313" key="3">
    <source>
        <dbReference type="EMBL" id="KAG9678867.1"/>
    </source>
</evidence>
<comment type="caution">
    <text evidence="3">The sequence shown here is derived from an EMBL/GenBank/DDBJ whole genome shotgun (WGS) entry which is preliminary data.</text>
</comment>
<dbReference type="PANTHER" id="PTHR23028">
    <property type="entry name" value="ACETYLTRANSFERASE"/>
    <property type="match status" value="1"/>
</dbReference>
<feature type="transmembrane region" description="Helical" evidence="1">
    <location>
        <begin position="294"/>
        <end position="309"/>
    </location>
</feature>
<evidence type="ECO:0000313" key="4">
    <source>
        <dbReference type="Proteomes" id="UP000779574"/>
    </source>
</evidence>
<keyword evidence="1" id="KW-0812">Transmembrane</keyword>
<feature type="transmembrane region" description="Helical" evidence="1">
    <location>
        <begin position="447"/>
        <end position="469"/>
    </location>
</feature>
<feature type="non-terminal residue" evidence="3">
    <location>
        <position position="1"/>
    </location>
</feature>
<feature type="domain" description="Acyltransferase 3" evidence="2">
    <location>
        <begin position="76"/>
        <end position="461"/>
    </location>
</feature>
<dbReference type="Pfam" id="PF01757">
    <property type="entry name" value="Acyl_transf_3"/>
    <property type="match status" value="1"/>
</dbReference>
<dbReference type="EMBL" id="JAHFXF010001019">
    <property type="protein sequence ID" value="KAG9678867.1"/>
    <property type="molecule type" value="Genomic_DNA"/>
</dbReference>
<organism evidence="3 4">
    <name type="scientific">Aureobasidium melanogenum</name>
    <name type="common">Aureobasidium pullulans var. melanogenum</name>
    <dbReference type="NCBI Taxonomy" id="46634"/>
    <lineage>
        <taxon>Eukaryota</taxon>
        <taxon>Fungi</taxon>
        <taxon>Dikarya</taxon>
        <taxon>Ascomycota</taxon>
        <taxon>Pezizomycotina</taxon>
        <taxon>Dothideomycetes</taxon>
        <taxon>Dothideomycetidae</taxon>
        <taxon>Dothideales</taxon>
        <taxon>Saccotheciaceae</taxon>
        <taxon>Aureobasidium</taxon>
    </lineage>
</organism>
<feature type="transmembrane region" description="Helical" evidence="1">
    <location>
        <begin position="330"/>
        <end position="348"/>
    </location>
</feature>
<reference evidence="3" key="1">
    <citation type="journal article" date="2021" name="J Fungi (Basel)">
        <title>Virulence traits and population genomics of the black yeast Aureobasidium melanogenum.</title>
        <authorList>
            <person name="Cernosa A."/>
            <person name="Sun X."/>
            <person name="Gostincar C."/>
            <person name="Fang C."/>
            <person name="Gunde-Cimerman N."/>
            <person name="Song Z."/>
        </authorList>
    </citation>
    <scope>NUCLEOTIDE SEQUENCE</scope>
    <source>
        <strain evidence="3">EXF-9911</strain>
    </source>
</reference>